<gene>
    <name evidence="3" type="ORF">TVAG_281980</name>
</gene>
<dbReference type="STRING" id="5722.A2E9R3"/>
<evidence type="ECO:0000313" key="3">
    <source>
        <dbReference type="EMBL" id="EAY10598.1"/>
    </source>
</evidence>
<proteinExistence type="predicted"/>
<evidence type="ECO:0000313" key="4">
    <source>
        <dbReference type="Proteomes" id="UP000001542"/>
    </source>
</evidence>
<feature type="region of interest" description="Disordered" evidence="2">
    <location>
        <begin position="776"/>
        <end position="803"/>
    </location>
</feature>
<dbReference type="InParanoid" id="A2E9R3"/>
<keyword evidence="1" id="KW-0175">Coiled coil</keyword>
<dbReference type="SMR" id="A2E9R3"/>
<dbReference type="Proteomes" id="UP000001542">
    <property type="component" value="Unassembled WGS sequence"/>
</dbReference>
<dbReference type="RefSeq" id="XP_001322821.1">
    <property type="nucleotide sequence ID" value="XM_001322786.1"/>
</dbReference>
<accession>A2E9R3</accession>
<dbReference type="OMA" id="DYEVWIS"/>
<feature type="coiled-coil region" evidence="1">
    <location>
        <begin position="46"/>
        <end position="117"/>
    </location>
</feature>
<dbReference type="AlphaFoldDB" id="A2E9R3"/>
<dbReference type="VEuPathDB" id="TrichDB:TVAGG3_0043330"/>
<dbReference type="EMBL" id="DS113335">
    <property type="protein sequence ID" value="EAY10598.1"/>
    <property type="molecule type" value="Genomic_DNA"/>
</dbReference>
<feature type="coiled-coil region" evidence="1">
    <location>
        <begin position="807"/>
        <end position="841"/>
    </location>
</feature>
<name>A2E9R3_TRIV3</name>
<reference evidence="3" key="2">
    <citation type="journal article" date="2007" name="Science">
        <title>Draft genome sequence of the sexually transmitted pathogen Trichomonas vaginalis.</title>
        <authorList>
            <person name="Carlton J.M."/>
            <person name="Hirt R.P."/>
            <person name="Silva J.C."/>
            <person name="Delcher A.L."/>
            <person name="Schatz M."/>
            <person name="Zhao Q."/>
            <person name="Wortman J.R."/>
            <person name="Bidwell S.L."/>
            <person name="Alsmark U.C.M."/>
            <person name="Besteiro S."/>
            <person name="Sicheritz-Ponten T."/>
            <person name="Noel C.J."/>
            <person name="Dacks J.B."/>
            <person name="Foster P.G."/>
            <person name="Simillion C."/>
            <person name="Van de Peer Y."/>
            <person name="Miranda-Saavedra D."/>
            <person name="Barton G.J."/>
            <person name="Westrop G.D."/>
            <person name="Mueller S."/>
            <person name="Dessi D."/>
            <person name="Fiori P.L."/>
            <person name="Ren Q."/>
            <person name="Paulsen I."/>
            <person name="Zhang H."/>
            <person name="Bastida-Corcuera F.D."/>
            <person name="Simoes-Barbosa A."/>
            <person name="Brown M.T."/>
            <person name="Hayes R.D."/>
            <person name="Mukherjee M."/>
            <person name="Okumura C.Y."/>
            <person name="Schneider R."/>
            <person name="Smith A.J."/>
            <person name="Vanacova S."/>
            <person name="Villalvazo M."/>
            <person name="Haas B.J."/>
            <person name="Pertea M."/>
            <person name="Feldblyum T.V."/>
            <person name="Utterback T.R."/>
            <person name="Shu C.L."/>
            <person name="Osoegawa K."/>
            <person name="de Jong P.J."/>
            <person name="Hrdy I."/>
            <person name="Horvathova L."/>
            <person name="Zubacova Z."/>
            <person name="Dolezal P."/>
            <person name="Malik S.B."/>
            <person name="Logsdon J.M. Jr."/>
            <person name="Henze K."/>
            <person name="Gupta A."/>
            <person name="Wang C.C."/>
            <person name="Dunne R.L."/>
            <person name="Upcroft J.A."/>
            <person name="Upcroft P."/>
            <person name="White O."/>
            <person name="Salzberg S.L."/>
            <person name="Tang P."/>
            <person name="Chiu C.-H."/>
            <person name="Lee Y.-S."/>
            <person name="Embley T.M."/>
            <person name="Coombs G.H."/>
            <person name="Mottram J.C."/>
            <person name="Tachezy J."/>
            <person name="Fraser-Liggett C.M."/>
            <person name="Johnson P.J."/>
        </authorList>
    </citation>
    <scope>NUCLEOTIDE SEQUENCE [LARGE SCALE GENOMIC DNA]</scope>
    <source>
        <strain evidence="3">G3</strain>
    </source>
</reference>
<feature type="coiled-coil region" evidence="1">
    <location>
        <begin position="177"/>
        <end position="409"/>
    </location>
</feature>
<dbReference type="FunCoup" id="A2E9R3">
    <property type="interactions" value="304"/>
</dbReference>
<dbReference type="KEGG" id="tva:4768533"/>
<feature type="coiled-coil region" evidence="1">
    <location>
        <begin position="661"/>
        <end position="688"/>
    </location>
</feature>
<sequence>MQADLDEAFSYNSCKKVAQLCRVMLELQNEKIDNATEKKLFRQKFEKKLNSLNDAAERRIDNQQNELIDFRRDKIDEYCVTFGAVYKQLKADYAQKIADIQQEYAKMSSQLKEYGSQIVAAEKMSLKSAAAFLDSTENDIKGLSTQNSKSNTILQKEMSVFTRELRNRSAELDKQHKENLKAITAEYAKNAKTLRAESAEKIRENIRQRAPQLTESRNKLEELEKSVKIVREDYNSVLKEKLAITNSFVKTKKRMIEELKHKLKDLFIEMKNMKKTINSEKSDFESAVFQLQKKMRMNKSALDKKISQINSQISRQKQQLNQLRDKIKMDKREKQMTEKLLRRESEKDIKMEKMKMQDEMLKTQTQIEELHKTTASLLAKSKKFVTDQLNILNKKKEAFNNRVAAMDLEKSAKSGQKVFIDILPVINSFMDDKLSSLSNESKENHKKFRLEFNDARKTLIDLLDTIQKESNDATANNKLKNKENISNSEKEITQNFESINARLKDRKNQSIEKEKVVKASFENDLQKKKKEFEESHHLPEEKPGAIEESSYFTRQKENLIASLNQIKGQIDFIKKYHQEQSDKLDFELSNAEKSIRTTKRKMTTDEEEIKKNFNDSINASQVKLTQVIDNLSQLYDSEANQRGSEIITQIRLIKDCKNSMNDNIMQIKREANANIKKINAEAEKIKEKIRIYSDGTKEKELNDIIANKESLFQASNDQLNNMYDDAVRELKDEIIRAKSEIESAKNEINAKIDEENAIFAAQFEEAQDLIESAKSDKEEKLSQMKIPHSERMQEAQDKHKLEKESIKSRIEAKKSTMRENSKELNEKYNALKKENQEQFDRTATMKEEELKKHNFILGDEKSNEKIDNLFDKITNILSDYINVPSDPLSFNSQMFTLVTESQQKSDEIENLFNHIIEILNYSSAETPTERKISGSKTSRTKIVRPSSGIVRRVSNV</sequence>
<protein>
    <submittedName>
        <fullName evidence="3">Uncharacterized protein</fullName>
    </submittedName>
</protein>
<reference evidence="3" key="1">
    <citation type="submission" date="2006-10" db="EMBL/GenBank/DDBJ databases">
        <authorList>
            <person name="Amadeo P."/>
            <person name="Zhao Q."/>
            <person name="Wortman J."/>
            <person name="Fraser-Liggett C."/>
            <person name="Carlton J."/>
        </authorList>
    </citation>
    <scope>NUCLEOTIDE SEQUENCE</scope>
    <source>
        <strain evidence="3">G3</strain>
    </source>
</reference>
<evidence type="ECO:0000256" key="2">
    <source>
        <dbReference type="SAM" id="MobiDB-lite"/>
    </source>
</evidence>
<dbReference type="eggNOG" id="KOG1836">
    <property type="taxonomic scope" value="Eukaryota"/>
</dbReference>
<keyword evidence="4" id="KW-1185">Reference proteome</keyword>
<evidence type="ECO:0000256" key="1">
    <source>
        <dbReference type="SAM" id="Coils"/>
    </source>
</evidence>
<dbReference type="VEuPathDB" id="TrichDB:TVAG_281980"/>
<organism evidence="3 4">
    <name type="scientific">Trichomonas vaginalis (strain ATCC PRA-98 / G3)</name>
    <dbReference type="NCBI Taxonomy" id="412133"/>
    <lineage>
        <taxon>Eukaryota</taxon>
        <taxon>Metamonada</taxon>
        <taxon>Parabasalia</taxon>
        <taxon>Trichomonadida</taxon>
        <taxon>Trichomonadidae</taxon>
        <taxon>Trichomonas</taxon>
    </lineage>
</organism>